<dbReference type="AlphaFoldDB" id="A0ABC8QNW9"/>
<evidence type="ECO:0000313" key="2">
    <source>
        <dbReference type="Proteomes" id="UP001642360"/>
    </source>
</evidence>
<proteinExistence type="predicted"/>
<feature type="non-terminal residue" evidence="1">
    <location>
        <position position="60"/>
    </location>
</feature>
<reference evidence="1 2" key="1">
    <citation type="submission" date="2024-02" db="EMBL/GenBank/DDBJ databases">
        <authorList>
            <person name="Vignale AGUSTIN F."/>
            <person name="Sosa J E."/>
            <person name="Modenutti C."/>
        </authorList>
    </citation>
    <scope>NUCLEOTIDE SEQUENCE [LARGE SCALE GENOMIC DNA]</scope>
</reference>
<protein>
    <submittedName>
        <fullName evidence="1">Uncharacterized protein</fullName>
    </submittedName>
</protein>
<gene>
    <name evidence="1" type="ORF">ILEXP_LOCUS1276</name>
</gene>
<name>A0ABC8QNW9_9AQUA</name>
<dbReference type="Proteomes" id="UP001642360">
    <property type="component" value="Unassembled WGS sequence"/>
</dbReference>
<accession>A0ABC8QNW9</accession>
<dbReference type="EMBL" id="CAUOFW020000428">
    <property type="protein sequence ID" value="CAK9134341.1"/>
    <property type="molecule type" value="Genomic_DNA"/>
</dbReference>
<organism evidence="1 2">
    <name type="scientific">Ilex paraguariensis</name>
    <name type="common">yerba mate</name>
    <dbReference type="NCBI Taxonomy" id="185542"/>
    <lineage>
        <taxon>Eukaryota</taxon>
        <taxon>Viridiplantae</taxon>
        <taxon>Streptophyta</taxon>
        <taxon>Embryophyta</taxon>
        <taxon>Tracheophyta</taxon>
        <taxon>Spermatophyta</taxon>
        <taxon>Magnoliopsida</taxon>
        <taxon>eudicotyledons</taxon>
        <taxon>Gunneridae</taxon>
        <taxon>Pentapetalae</taxon>
        <taxon>asterids</taxon>
        <taxon>campanulids</taxon>
        <taxon>Aquifoliales</taxon>
        <taxon>Aquifoliaceae</taxon>
        <taxon>Ilex</taxon>
    </lineage>
</organism>
<keyword evidence="2" id="KW-1185">Reference proteome</keyword>
<sequence>MGRLRPVPAQSADFATSRACREELGSSRAVKVHHLRHWRRTVVGESLPTRRAACSAGWGD</sequence>
<comment type="caution">
    <text evidence="1">The sequence shown here is derived from an EMBL/GenBank/DDBJ whole genome shotgun (WGS) entry which is preliminary data.</text>
</comment>
<evidence type="ECO:0000313" key="1">
    <source>
        <dbReference type="EMBL" id="CAK9134341.1"/>
    </source>
</evidence>